<keyword evidence="3" id="KW-1185">Reference proteome</keyword>
<accession>A0A4P9W3D7</accession>
<evidence type="ECO:0000259" key="1">
    <source>
        <dbReference type="Pfam" id="PF00582"/>
    </source>
</evidence>
<protein>
    <recommendedName>
        <fullName evidence="1">UspA domain-containing protein</fullName>
    </recommendedName>
</protein>
<evidence type="ECO:0000313" key="2">
    <source>
        <dbReference type="EMBL" id="RKO86831.1"/>
    </source>
</evidence>
<dbReference type="AlphaFoldDB" id="A0A4P9W3D7"/>
<gene>
    <name evidence="2" type="ORF">BDK51DRAFT_27407</name>
</gene>
<dbReference type="PANTHER" id="PTHR31964:SF113">
    <property type="entry name" value="USPA DOMAIN-CONTAINING PROTEIN"/>
    <property type="match status" value="1"/>
</dbReference>
<dbReference type="Gene3D" id="3.40.50.620">
    <property type="entry name" value="HUPs"/>
    <property type="match status" value="1"/>
</dbReference>
<dbReference type="Pfam" id="PF00582">
    <property type="entry name" value="Usp"/>
    <property type="match status" value="1"/>
</dbReference>
<dbReference type="PANTHER" id="PTHR31964">
    <property type="entry name" value="ADENINE NUCLEOTIDE ALPHA HYDROLASES-LIKE SUPERFAMILY PROTEIN"/>
    <property type="match status" value="1"/>
</dbReference>
<name>A0A4P9W3D7_9FUNG</name>
<evidence type="ECO:0000313" key="3">
    <source>
        <dbReference type="Proteomes" id="UP000269721"/>
    </source>
</evidence>
<dbReference type="SUPFAM" id="SSF52402">
    <property type="entry name" value="Adenine nucleotide alpha hydrolases-like"/>
    <property type="match status" value="1"/>
</dbReference>
<proteinExistence type="predicted"/>
<reference evidence="3" key="1">
    <citation type="journal article" date="2018" name="Nat. Microbiol.">
        <title>Leveraging single-cell genomics to expand the fungal tree of life.</title>
        <authorList>
            <person name="Ahrendt S.R."/>
            <person name="Quandt C.A."/>
            <person name="Ciobanu D."/>
            <person name="Clum A."/>
            <person name="Salamov A."/>
            <person name="Andreopoulos B."/>
            <person name="Cheng J.F."/>
            <person name="Woyke T."/>
            <person name="Pelin A."/>
            <person name="Henrissat B."/>
            <person name="Reynolds N.K."/>
            <person name="Benny G.L."/>
            <person name="Smith M.E."/>
            <person name="James T.Y."/>
            <person name="Grigoriev I.V."/>
        </authorList>
    </citation>
    <scope>NUCLEOTIDE SEQUENCE [LARGE SCALE GENOMIC DNA]</scope>
</reference>
<dbReference type="EMBL" id="KZ997876">
    <property type="protein sequence ID" value="RKO86831.1"/>
    <property type="molecule type" value="Genomic_DNA"/>
</dbReference>
<organism evidence="2 3">
    <name type="scientific">Blyttiomyces helicus</name>
    <dbReference type="NCBI Taxonomy" id="388810"/>
    <lineage>
        <taxon>Eukaryota</taxon>
        <taxon>Fungi</taxon>
        <taxon>Fungi incertae sedis</taxon>
        <taxon>Chytridiomycota</taxon>
        <taxon>Chytridiomycota incertae sedis</taxon>
        <taxon>Chytridiomycetes</taxon>
        <taxon>Chytridiomycetes incertae sedis</taxon>
        <taxon>Blyttiomyces</taxon>
    </lineage>
</organism>
<dbReference type="InterPro" id="IPR014729">
    <property type="entry name" value="Rossmann-like_a/b/a_fold"/>
</dbReference>
<dbReference type="Proteomes" id="UP000269721">
    <property type="component" value="Unassembled WGS sequence"/>
</dbReference>
<sequence>MPPTNRSIILGLDTITKTGVQNCLVLKWAIKHFLVDGDEEIERALESHIRTILFQTRGNHEVQVHVTLIKGDPREAITALAARVNPAAVLVGRRSLGAVRRALMGSVSDHLARECGSTIVIVKSDD</sequence>
<dbReference type="OrthoDB" id="843225at2759"/>
<dbReference type="InterPro" id="IPR006016">
    <property type="entry name" value="UspA"/>
</dbReference>
<feature type="domain" description="UspA" evidence="1">
    <location>
        <begin position="39"/>
        <end position="123"/>
    </location>
</feature>